<dbReference type="RefSeq" id="XP_041163356.1">
    <property type="nucleotide sequence ID" value="XM_041306107.1"/>
</dbReference>
<proteinExistence type="predicted"/>
<dbReference type="OrthoDB" id="301415at2759"/>
<keyword evidence="7" id="KW-1185">Reference proteome</keyword>
<keyword evidence="2" id="KW-0808">Transferase</keyword>
<keyword evidence="3" id="KW-0418">Kinase</keyword>
<comment type="caution">
    <text evidence="6">The sequence shown here is derived from an EMBL/GenBank/DDBJ whole genome shotgun (WGS) entry which is preliminary data.</text>
</comment>
<dbReference type="EMBL" id="JABBWE010000013">
    <property type="protein sequence ID" value="KAG1798670.1"/>
    <property type="molecule type" value="Genomic_DNA"/>
</dbReference>
<feature type="domain" description="Alpha-type protein kinase" evidence="5">
    <location>
        <begin position="611"/>
        <end position="686"/>
    </location>
</feature>
<dbReference type="GeneID" id="64599871"/>
<dbReference type="GO" id="GO:0004674">
    <property type="term" value="F:protein serine/threonine kinase activity"/>
    <property type="evidence" value="ECO:0007669"/>
    <property type="project" value="UniProtKB-KW"/>
</dbReference>
<feature type="compositionally biased region" description="Polar residues" evidence="4">
    <location>
        <begin position="321"/>
        <end position="332"/>
    </location>
</feature>
<evidence type="ECO:0000259" key="5">
    <source>
        <dbReference type="Pfam" id="PF02816"/>
    </source>
</evidence>
<evidence type="ECO:0000313" key="6">
    <source>
        <dbReference type="EMBL" id="KAG1798670.1"/>
    </source>
</evidence>
<protein>
    <recommendedName>
        <fullName evidence="5">Alpha-type protein kinase domain-containing protein</fullName>
    </recommendedName>
</protein>
<evidence type="ECO:0000256" key="4">
    <source>
        <dbReference type="SAM" id="MobiDB-lite"/>
    </source>
</evidence>
<name>A0A9P7DMW8_9AGAM</name>
<dbReference type="Proteomes" id="UP000719766">
    <property type="component" value="Unassembled WGS sequence"/>
</dbReference>
<keyword evidence="1" id="KW-0723">Serine/threonine-protein kinase</keyword>
<dbReference type="InterPro" id="IPR004166">
    <property type="entry name" value="a-kinase_dom"/>
</dbReference>
<feature type="compositionally biased region" description="Polar residues" evidence="4">
    <location>
        <begin position="355"/>
        <end position="373"/>
    </location>
</feature>
<reference evidence="6" key="1">
    <citation type="journal article" date="2020" name="New Phytol.">
        <title>Comparative genomics reveals dynamic genome evolution in host specialist ectomycorrhizal fungi.</title>
        <authorList>
            <person name="Lofgren L.A."/>
            <person name="Nguyen N.H."/>
            <person name="Vilgalys R."/>
            <person name="Ruytinx J."/>
            <person name="Liao H.L."/>
            <person name="Branco S."/>
            <person name="Kuo A."/>
            <person name="LaButti K."/>
            <person name="Lipzen A."/>
            <person name="Andreopoulos W."/>
            <person name="Pangilinan J."/>
            <person name="Riley R."/>
            <person name="Hundley H."/>
            <person name="Na H."/>
            <person name="Barry K."/>
            <person name="Grigoriev I.V."/>
            <person name="Stajich J.E."/>
            <person name="Kennedy P.G."/>
        </authorList>
    </citation>
    <scope>NUCLEOTIDE SEQUENCE</scope>
    <source>
        <strain evidence="6">S12</strain>
    </source>
</reference>
<feature type="region of interest" description="Disordered" evidence="4">
    <location>
        <begin position="309"/>
        <end position="332"/>
    </location>
</feature>
<evidence type="ECO:0000256" key="3">
    <source>
        <dbReference type="ARBA" id="ARBA00022777"/>
    </source>
</evidence>
<feature type="compositionally biased region" description="Polar residues" evidence="4">
    <location>
        <begin position="381"/>
        <end position="392"/>
    </location>
</feature>
<dbReference type="AlphaFoldDB" id="A0A9P7DMW8"/>
<dbReference type="GO" id="GO:0005524">
    <property type="term" value="F:ATP binding"/>
    <property type="evidence" value="ECO:0007669"/>
    <property type="project" value="InterPro"/>
</dbReference>
<evidence type="ECO:0000313" key="7">
    <source>
        <dbReference type="Proteomes" id="UP000719766"/>
    </source>
</evidence>
<feature type="region of interest" description="Disordered" evidence="4">
    <location>
        <begin position="349"/>
        <end position="412"/>
    </location>
</feature>
<organism evidence="6 7">
    <name type="scientific">Suillus plorans</name>
    <dbReference type="NCBI Taxonomy" id="116603"/>
    <lineage>
        <taxon>Eukaryota</taxon>
        <taxon>Fungi</taxon>
        <taxon>Dikarya</taxon>
        <taxon>Basidiomycota</taxon>
        <taxon>Agaricomycotina</taxon>
        <taxon>Agaricomycetes</taxon>
        <taxon>Agaricomycetidae</taxon>
        <taxon>Boletales</taxon>
        <taxon>Suillineae</taxon>
        <taxon>Suillaceae</taxon>
        <taxon>Suillus</taxon>
    </lineage>
</organism>
<dbReference type="Pfam" id="PF02816">
    <property type="entry name" value="Alpha_kinase"/>
    <property type="match status" value="1"/>
</dbReference>
<dbReference type="Gene3D" id="3.20.200.10">
    <property type="entry name" value="MHCK/EF2 kinase"/>
    <property type="match status" value="1"/>
</dbReference>
<accession>A0A9P7DMW8</accession>
<evidence type="ECO:0000256" key="2">
    <source>
        <dbReference type="ARBA" id="ARBA00022679"/>
    </source>
</evidence>
<gene>
    <name evidence="6" type="ORF">HD556DRAFT_1440374</name>
</gene>
<sequence length="687" mass="75788">MELVSQFTEDAYAKEDRICERPACAANILKGDPCFYIATIDSTKSGRFVCGSCHSRYRKKAATTVRPSSRGTGFHTLGHMGHSTDRTPPLRPPPDLHAIRRSVNAAQRTATINPPRVIATSHGLQGSQSGPNVAIPTGTSAGHGVGYTVNHAAYASEREHWSKLSYVGSLAETISLDISVVHDAAPKRKGSRGTPIANIREGKKDIHAQIDAPGLIKITLDTVLPKILALSPEFPWRTWELVVRDAGWVDLSTHPANRPYFYAECWQASKRAGKECKVFKSKQFALMVVVPGSQWREYEEWLEKTEEDSRYHPSPRLLARNITTSPAMEQQQVDLPSIEESFSHSLRVARHATASPATEQLNLPSVEESVTTSKRAHQRSDSISITTPSNKSPPHKKFAAGSASPSPDREGLSEALRIGGTVNMDVRQLLDLQNENIQYYPIPTRPLAAMLKNPKFLSYDIETVECLTGQLTINPSMASILGAGAFKTAHPGWLTLFAPPSSGFGSKTRNDVAVKRAYYKAYPPGASSTSLKYKIGRYALPDEVKRLVKEANVLYWARSLLQLTYDFINRSMASASEPPPFNIPQVRFVDAGIAFAFGPLPASKAASKWSASSARAVYLVEELIPGGKDEFLKYIHNMDANPLLDESDYWYDLALFFTFTQHVQYVKTRGLAFISDYQGSSELLTDC</sequence>
<evidence type="ECO:0000256" key="1">
    <source>
        <dbReference type="ARBA" id="ARBA00022527"/>
    </source>
</evidence>
<feature type="region of interest" description="Disordered" evidence="4">
    <location>
        <begin position="64"/>
        <end position="90"/>
    </location>
</feature>